<keyword evidence="2" id="KW-1185">Reference proteome</keyword>
<organism evidence="1 2">
    <name type="scientific">Hibiscus sabdariffa</name>
    <name type="common">roselle</name>
    <dbReference type="NCBI Taxonomy" id="183260"/>
    <lineage>
        <taxon>Eukaryota</taxon>
        <taxon>Viridiplantae</taxon>
        <taxon>Streptophyta</taxon>
        <taxon>Embryophyta</taxon>
        <taxon>Tracheophyta</taxon>
        <taxon>Spermatophyta</taxon>
        <taxon>Magnoliopsida</taxon>
        <taxon>eudicotyledons</taxon>
        <taxon>Gunneridae</taxon>
        <taxon>Pentapetalae</taxon>
        <taxon>rosids</taxon>
        <taxon>malvids</taxon>
        <taxon>Malvales</taxon>
        <taxon>Malvaceae</taxon>
        <taxon>Malvoideae</taxon>
        <taxon>Hibiscus</taxon>
    </lineage>
</organism>
<evidence type="ECO:0000313" key="1">
    <source>
        <dbReference type="EMBL" id="KAK9035015.1"/>
    </source>
</evidence>
<sequence>MLLLVQESGWEELRRVARKIEGDLDVKLSSYAKLGSRFTQGGFSDEDYIVFCFKKDGAFILMEDGNKSEESMVRMGVDGKSSADAKITSHS</sequence>
<comment type="caution">
    <text evidence="1">The sequence shown here is derived from an EMBL/GenBank/DDBJ whole genome shotgun (WGS) entry which is preliminary data.</text>
</comment>
<gene>
    <name evidence="1" type="ORF">V6N11_077066</name>
</gene>
<accession>A0ABR2TCL3</accession>
<proteinExistence type="predicted"/>
<protein>
    <submittedName>
        <fullName evidence="1">Uncharacterized protein</fullName>
    </submittedName>
</protein>
<name>A0ABR2TCL3_9ROSI</name>
<dbReference type="Proteomes" id="UP001396334">
    <property type="component" value="Unassembled WGS sequence"/>
</dbReference>
<dbReference type="EMBL" id="JBBPBN010000006">
    <property type="protein sequence ID" value="KAK9035015.1"/>
    <property type="molecule type" value="Genomic_DNA"/>
</dbReference>
<evidence type="ECO:0000313" key="2">
    <source>
        <dbReference type="Proteomes" id="UP001396334"/>
    </source>
</evidence>
<reference evidence="1 2" key="1">
    <citation type="journal article" date="2024" name="G3 (Bethesda)">
        <title>Genome assembly of Hibiscus sabdariffa L. provides insights into metabolisms of medicinal natural products.</title>
        <authorList>
            <person name="Kim T."/>
        </authorList>
    </citation>
    <scope>NUCLEOTIDE SEQUENCE [LARGE SCALE GENOMIC DNA]</scope>
    <source>
        <strain evidence="1">TK-2024</strain>
        <tissue evidence="1">Old leaves</tissue>
    </source>
</reference>